<dbReference type="EMBL" id="FNAK01000006">
    <property type="protein sequence ID" value="SDE34391.1"/>
    <property type="molecule type" value="Genomic_DNA"/>
</dbReference>
<gene>
    <name evidence="2" type="ORF">SAMN04488071_2659</name>
</gene>
<name>A0A1G7C502_9PROT</name>
<proteinExistence type="predicted"/>
<keyword evidence="3" id="KW-1185">Reference proteome</keyword>
<dbReference type="Proteomes" id="UP000183685">
    <property type="component" value="Unassembled WGS sequence"/>
</dbReference>
<dbReference type="RefSeq" id="WP_068307000.1">
    <property type="nucleotide sequence ID" value="NZ_FNAK01000006.1"/>
</dbReference>
<evidence type="ECO:0000313" key="3">
    <source>
        <dbReference type="Proteomes" id="UP000183685"/>
    </source>
</evidence>
<dbReference type="SUPFAM" id="SSF53474">
    <property type="entry name" value="alpha/beta-Hydrolases"/>
    <property type="match status" value="1"/>
</dbReference>
<dbReference type="InterPro" id="IPR029058">
    <property type="entry name" value="AB_hydrolase_fold"/>
</dbReference>
<keyword evidence="1" id="KW-0472">Membrane</keyword>
<dbReference type="STRING" id="637679.GCA_001550055_03263"/>
<reference evidence="2 3" key="1">
    <citation type="submission" date="2016-10" db="EMBL/GenBank/DDBJ databases">
        <authorList>
            <person name="de Groot N.N."/>
        </authorList>
    </citation>
    <scope>NUCLEOTIDE SEQUENCE [LARGE SCALE GENOMIC DNA]</scope>
    <source>
        <strain evidence="2 3">CGMCC 1.9109</strain>
    </source>
</reference>
<evidence type="ECO:0000313" key="2">
    <source>
        <dbReference type="EMBL" id="SDE34391.1"/>
    </source>
</evidence>
<dbReference type="OrthoDB" id="9794645at2"/>
<dbReference type="Gene3D" id="3.40.50.1820">
    <property type="entry name" value="alpha/beta hydrolase"/>
    <property type="match status" value="1"/>
</dbReference>
<feature type="transmembrane region" description="Helical" evidence="1">
    <location>
        <begin position="12"/>
        <end position="32"/>
    </location>
</feature>
<protein>
    <recommendedName>
        <fullName evidence="4">DUF3089 domain-containing protein</fullName>
    </recommendedName>
</protein>
<dbReference type="Pfam" id="PF11288">
    <property type="entry name" value="DUF3089"/>
    <property type="match status" value="1"/>
</dbReference>
<sequence length="383" mass="41638">MAKHKTAPAAKFLLAIAVVIVLILIGGIILNLNEKAALKFAFVPSHEIASEEATPAPDYTSDAAWAAVPGKTSSAQMMPEGVMRTAMVPEVDVFYIHPTTYFEKERWNAPYDGNEKAMRWTDNFALRYQASAFNLAGQVYAPRYRQATFGAFFDDSGQGVRAVLNAHNDILAAFDNFIATRNKGRPFIIVGHSQGALHALLLLGERVSPTNLRDLMVAAYIIGWPVSHEGDLAVLPGIEACQTKNDTGCVVSYQSFDKDGDATSLLKVIATTPGLNGKPRGGTKILCTNPLNWKVDGEATKAANLGALELLPEPGPIAEPIPALTGARCGKDGILYLTRPPKGSWSQYQMAGGNYHTYDINLFYMNLRENAADRASAWLEKHR</sequence>
<accession>A0A1G7C502</accession>
<keyword evidence="1" id="KW-0812">Transmembrane</keyword>
<evidence type="ECO:0000256" key="1">
    <source>
        <dbReference type="SAM" id="Phobius"/>
    </source>
</evidence>
<keyword evidence="1" id="KW-1133">Transmembrane helix</keyword>
<organism evidence="2 3">
    <name type="scientific">Kordiimonas lacus</name>
    <dbReference type="NCBI Taxonomy" id="637679"/>
    <lineage>
        <taxon>Bacteria</taxon>
        <taxon>Pseudomonadati</taxon>
        <taxon>Pseudomonadota</taxon>
        <taxon>Alphaproteobacteria</taxon>
        <taxon>Kordiimonadales</taxon>
        <taxon>Kordiimonadaceae</taxon>
        <taxon>Kordiimonas</taxon>
    </lineage>
</organism>
<dbReference type="AlphaFoldDB" id="A0A1G7C502"/>
<dbReference type="InterPro" id="IPR021440">
    <property type="entry name" value="DUF3089"/>
</dbReference>
<evidence type="ECO:0008006" key="4">
    <source>
        <dbReference type="Google" id="ProtNLM"/>
    </source>
</evidence>